<dbReference type="PROSITE" id="PS50943">
    <property type="entry name" value="HTH_CROC1"/>
    <property type="match status" value="1"/>
</dbReference>
<dbReference type="GO" id="GO:0003677">
    <property type="term" value="F:DNA binding"/>
    <property type="evidence" value="ECO:0007669"/>
    <property type="project" value="InterPro"/>
</dbReference>
<dbReference type="InterPro" id="IPR015927">
    <property type="entry name" value="Peptidase_S24_S26A/B/C"/>
</dbReference>
<dbReference type="InterPro" id="IPR036286">
    <property type="entry name" value="LexA/Signal_pep-like_sf"/>
</dbReference>
<gene>
    <name evidence="2" type="ORF">NCTC7914_04649</name>
</gene>
<dbReference type="CDD" id="cd00093">
    <property type="entry name" value="HTH_XRE"/>
    <property type="match status" value="1"/>
</dbReference>
<dbReference type="EMBL" id="UGUY01000001">
    <property type="protein sequence ID" value="SUD70488.1"/>
    <property type="molecule type" value="Genomic_DNA"/>
</dbReference>
<dbReference type="InterPro" id="IPR001387">
    <property type="entry name" value="Cro/C1-type_HTH"/>
</dbReference>
<dbReference type="SUPFAM" id="SSF51306">
    <property type="entry name" value="LexA/Signal peptidase"/>
    <property type="match status" value="1"/>
</dbReference>
<dbReference type="Proteomes" id="UP000254602">
    <property type="component" value="Unassembled WGS sequence"/>
</dbReference>
<dbReference type="InterPro" id="IPR010982">
    <property type="entry name" value="Lambda_DNA-bd_dom_sf"/>
</dbReference>
<evidence type="ECO:0000313" key="2">
    <source>
        <dbReference type="EMBL" id="SUD70488.1"/>
    </source>
</evidence>
<accession>A0A379KSC5</accession>
<reference evidence="2 3" key="1">
    <citation type="submission" date="2018-06" db="EMBL/GenBank/DDBJ databases">
        <authorList>
            <consortium name="Pathogen Informatics"/>
            <person name="Doyle S."/>
        </authorList>
    </citation>
    <scope>NUCLEOTIDE SEQUENCE [LARGE SCALE GENOMIC DNA]</scope>
    <source>
        <strain evidence="2 3">NCTC7914</strain>
    </source>
</reference>
<dbReference type="CDD" id="cd06529">
    <property type="entry name" value="S24_LexA-like"/>
    <property type="match status" value="1"/>
</dbReference>
<evidence type="ECO:0000259" key="1">
    <source>
        <dbReference type="PROSITE" id="PS50943"/>
    </source>
</evidence>
<dbReference type="Gene3D" id="2.10.109.10">
    <property type="entry name" value="Umud Fragment, subunit A"/>
    <property type="match status" value="1"/>
</dbReference>
<dbReference type="InterPro" id="IPR039418">
    <property type="entry name" value="LexA-like"/>
</dbReference>
<proteinExistence type="predicted"/>
<dbReference type="Gene3D" id="1.10.260.40">
    <property type="entry name" value="lambda repressor-like DNA-binding domains"/>
    <property type="match status" value="1"/>
</dbReference>
<sequence>MKRLIQSVLLPLMENWNAFLKRYKREHNLSQLKLAERLGMTQGGVGHWLRGTRRPTLITINEKLEKLGLVYLEAQVMVVEREVNDLTRESRGTYGPARPLSVEALRYASFRFPVLSWADLQGPLPEKSDLHEQTDYMPAGNAFWLAVENDSMNAASGKSVPEGMRILIDTGLEAQPGKLVIARQPGRLAVLRQLIEEGGERMLKPLNTRYPTVLCEPGCEFLGVVVRVHGTF</sequence>
<dbReference type="SMART" id="SM00530">
    <property type="entry name" value="HTH_XRE"/>
    <property type="match status" value="1"/>
</dbReference>
<evidence type="ECO:0000313" key="3">
    <source>
        <dbReference type="Proteomes" id="UP000254602"/>
    </source>
</evidence>
<organism evidence="2 3">
    <name type="scientific">Pseudomonas putida</name>
    <name type="common">Arthrobacter siderocapsulatus</name>
    <dbReference type="NCBI Taxonomy" id="303"/>
    <lineage>
        <taxon>Bacteria</taxon>
        <taxon>Pseudomonadati</taxon>
        <taxon>Pseudomonadota</taxon>
        <taxon>Gammaproteobacteria</taxon>
        <taxon>Pseudomonadales</taxon>
        <taxon>Pseudomonadaceae</taxon>
        <taxon>Pseudomonas</taxon>
    </lineage>
</organism>
<dbReference type="AlphaFoldDB" id="A0A379KSC5"/>
<feature type="domain" description="HTH cro/C1-type" evidence="1">
    <location>
        <begin position="20"/>
        <end position="72"/>
    </location>
</feature>
<protein>
    <submittedName>
        <fullName evidence="2">Putative prophage repressor</fullName>
    </submittedName>
</protein>
<dbReference type="SUPFAM" id="SSF47413">
    <property type="entry name" value="lambda repressor-like DNA-binding domains"/>
    <property type="match status" value="1"/>
</dbReference>
<dbReference type="Pfam" id="PF01381">
    <property type="entry name" value="HTH_3"/>
    <property type="match status" value="1"/>
</dbReference>
<dbReference type="Pfam" id="PF00717">
    <property type="entry name" value="Peptidase_S24"/>
    <property type="match status" value="1"/>
</dbReference>
<name>A0A379KSC5_PSEPU</name>